<dbReference type="PANTHER" id="PTHR40627:SF4">
    <property type="entry name" value="PRENYLTRANSFERASE ASQH1-RELATED"/>
    <property type="match status" value="1"/>
</dbReference>
<dbReference type="InterPro" id="IPR033964">
    <property type="entry name" value="ABBA"/>
</dbReference>
<evidence type="ECO:0000256" key="2">
    <source>
        <dbReference type="ARBA" id="ARBA00022679"/>
    </source>
</evidence>
<dbReference type="SFLD" id="SFLDG01162">
    <property type="entry name" value="I"/>
    <property type="match status" value="1"/>
</dbReference>
<dbReference type="Pfam" id="PF11991">
    <property type="entry name" value="Trp_DMAT"/>
    <property type="match status" value="1"/>
</dbReference>
<dbReference type="EMBL" id="KL648731">
    <property type="protein sequence ID" value="KEY64675.1"/>
    <property type="molecule type" value="Genomic_DNA"/>
</dbReference>
<dbReference type="CDD" id="cd13929">
    <property type="entry name" value="PT-DMATS_CymD"/>
    <property type="match status" value="1"/>
</dbReference>
<evidence type="ECO:0000256" key="1">
    <source>
        <dbReference type="ARBA" id="ARBA00010209"/>
    </source>
</evidence>
<keyword evidence="5" id="KW-1185">Reference proteome</keyword>
<dbReference type="NCBIfam" id="TIGR03429">
    <property type="entry name" value="arom_pren_DMATS"/>
    <property type="match status" value="1"/>
</dbReference>
<accession>A0A084AH96</accession>
<evidence type="ECO:0000256" key="3">
    <source>
        <dbReference type="PIRSR" id="PIRSR000509-1"/>
    </source>
</evidence>
<name>A0A084AH96_STACB</name>
<dbReference type="OrthoDB" id="5392033at2759"/>
<feature type="binding site" evidence="3">
    <location>
        <position position="94"/>
    </location>
    <ligand>
        <name>L-tryptophan</name>
        <dbReference type="ChEBI" id="CHEBI:57912"/>
    </ligand>
</feature>
<dbReference type="GO" id="GO:0016765">
    <property type="term" value="F:transferase activity, transferring alkyl or aryl (other than methyl) groups"/>
    <property type="evidence" value="ECO:0007669"/>
    <property type="project" value="InterPro"/>
</dbReference>
<evidence type="ECO:0000313" key="4">
    <source>
        <dbReference type="EMBL" id="KEY64675.1"/>
    </source>
</evidence>
<feature type="binding site" evidence="3">
    <location>
        <position position="263"/>
    </location>
    <ligand>
        <name>dimethylallyl diphosphate</name>
        <dbReference type="ChEBI" id="CHEBI:57623"/>
    </ligand>
</feature>
<dbReference type="Proteomes" id="UP000028045">
    <property type="component" value="Unassembled WGS sequence"/>
</dbReference>
<proteinExistence type="inferred from homology"/>
<dbReference type="InterPro" id="IPR012148">
    <property type="entry name" value="ABBA_DMATS-like"/>
</dbReference>
<feature type="binding site" evidence="3">
    <location>
        <position position="261"/>
    </location>
    <ligand>
        <name>dimethylallyl diphosphate</name>
        <dbReference type="ChEBI" id="CHEBI:57623"/>
    </ligand>
</feature>
<dbReference type="AlphaFoldDB" id="A0A084AH96"/>
<feature type="binding site" evidence="3">
    <location>
        <position position="109"/>
    </location>
    <ligand>
        <name>dimethylallyl diphosphate</name>
        <dbReference type="ChEBI" id="CHEBI:57623"/>
    </ligand>
</feature>
<feature type="binding site" evidence="3">
    <location>
        <position position="196"/>
    </location>
    <ligand>
        <name>dimethylallyl diphosphate</name>
        <dbReference type="ChEBI" id="CHEBI:57623"/>
    </ligand>
</feature>
<dbReference type="GO" id="GO:0009820">
    <property type="term" value="P:alkaloid metabolic process"/>
    <property type="evidence" value="ECO:0007669"/>
    <property type="project" value="InterPro"/>
</dbReference>
<evidence type="ECO:0000313" key="5">
    <source>
        <dbReference type="Proteomes" id="UP000028045"/>
    </source>
</evidence>
<dbReference type="PANTHER" id="PTHR40627">
    <property type="entry name" value="INDOLE PRENYLTRANSFERASE TDIB-RELATED"/>
    <property type="match status" value="1"/>
</dbReference>
<gene>
    <name evidence="4" type="ORF">S7711_02875</name>
</gene>
<keyword evidence="2" id="KW-0808">Transferase</keyword>
<feature type="binding site" evidence="3">
    <location>
        <position position="265"/>
    </location>
    <ligand>
        <name>dimethylallyl diphosphate</name>
        <dbReference type="ChEBI" id="CHEBI:57623"/>
    </ligand>
</feature>
<dbReference type="InterPro" id="IPR017795">
    <property type="entry name" value="ABBA_NscD-like"/>
</dbReference>
<sequence length="433" mass="49762">MSIWQEISAYRHTLSCLDTVNHDIGSEREDQAFWWHSLSPSLAALLEKNRYSEEEQQYYLRWFHQWIAPALGVRPRYGKPYYTSGLTHDKSPLEFSQNWKENSPDQLVRFTLEPACRESGTNSDPFNQKIARDVITRMSKHVPGIDLTRFEHFFQETSVPFEASDEIAAKLLPGQARARVLLAFDLDHGGPVAKAYFVPQLKATYTGVSQKTVVFDSIRKWSPSYNQSAAALEGYLDSLPNEKPPQPFLVAIDCDDNPRSRIKVYLNETSVDTLNKAKEIFSLGGRLKSTTITESLKAIDEWWYHIFALEPGSQSDDKKVLFGPTAVYAFELRPSEEGREEVEMEVKLHLPLWVLEQTDAQLSERLSAWFKKHNHDVFADRYLPDLEYAFPKNSLDQSAGTHTWVSITYTPKTGLYMTMYYTPRLPEVNGLWS</sequence>
<feature type="binding site" evidence="3">
    <location>
        <position position="194"/>
    </location>
    <ligand>
        <name>dimethylallyl diphosphate</name>
        <dbReference type="ChEBI" id="CHEBI:57623"/>
    </ligand>
</feature>
<comment type="similarity">
    <text evidence="1">Belongs to the tryptophan dimethylallyltransferase family.</text>
</comment>
<reference evidence="4 5" key="1">
    <citation type="journal article" date="2014" name="BMC Genomics">
        <title>Comparative genome sequencing reveals chemotype-specific gene clusters in the toxigenic black mold Stachybotrys.</title>
        <authorList>
            <person name="Semeiks J."/>
            <person name="Borek D."/>
            <person name="Otwinowski Z."/>
            <person name="Grishin N.V."/>
        </authorList>
    </citation>
    <scope>NUCLEOTIDE SEQUENCE [LARGE SCALE GENOMIC DNA]</scope>
    <source>
        <strain evidence="5">CBS 109288 / IBT 7711</strain>
    </source>
</reference>
<organism evidence="4 5">
    <name type="scientific">Stachybotrys chartarum (strain CBS 109288 / IBT 7711)</name>
    <name type="common">Toxic black mold</name>
    <name type="synonym">Stilbospora chartarum</name>
    <dbReference type="NCBI Taxonomy" id="1280523"/>
    <lineage>
        <taxon>Eukaryota</taxon>
        <taxon>Fungi</taxon>
        <taxon>Dikarya</taxon>
        <taxon>Ascomycota</taxon>
        <taxon>Pezizomycotina</taxon>
        <taxon>Sordariomycetes</taxon>
        <taxon>Hypocreomycetidae</taxon>
        <taxon>Hypocreales</taxon>
        <taxon>Stachybotryaceae</taxon>
        <taxon>Stachybotrys</taxon>
    </lineage>
</organism>
<dbReference type="HOGENOM" id="CLU_037431_0_0_1"/>
<protein>
    <submittedName>
        <fullName evidence="4">Uncharacterized protein</fullName>
    </submittedName>
</protein>
<dbReference type="PIRSF" id="PIRSF000509">
    <property type="entry name" value="Trp_DMAT"/>
    <property type="match status" value="1"/>
</dbReference>
<dbReference type="SFLD" id="SFLDS00036">
    <property type="entry name" value="Aromatic_Prenyltransferase"/>
    <property type="match status" value="1"/>
</dbReference>